<accession>A0A9P4IE29</accession>
<keyword evidence="5" id="KW-1185">Reference proteome</keyword>
<evidence type="ECO:0000256" key="2">
    <source>
        <dbReference type="ARBA" id="ARBA00035112"/>
    </source>
</evidence>
<feature type="transmembrane region" description="Helical" evidence="3">
    <location>
        <begin position="35"/>
        <end position="57"/>
    </location>
</feature>
<dbReference type="Pfam" id="PF11807">
    <property type="entry name" value="UstYa"/>
    <property type="match status" value="1"/>
</dbReference>
<gene>
    <name evidence="4" type="ORF">NA57DRAFT_76396</name>
</gene>
<keyword evidence="3" id="KW-0812">Transmembrane</keyword>
<evidence type="ECO:0008006" key="6">
    <source>
        <dbReference type="Google" id="ProtNLM"/>
    </source>
</evidence>
<evidence type="ECO:0000313" key="4">
    <source>
        <dbReference type="EMBL" id="KAF2099164.1"/>
    </source>
</evidence>
<dbReference type="InterPro" id="IPR021765">
    <property type="entry name" value="UstYa-like"/>
</dbReference>
<dbReference type="PANTHER" id="PTHR33365">
    <property type="entry name" value="YALI0B05434P"/>
    <property type="match status" value="1"/>
</dbReference>
<evidence type="ECO:0000256" key="1">
    <source>
        <dbReference type="ARBA" id="ARBA00004685"/>
    </source>
</evidence>
<proteinExistence type="inferred from homology"/>
<keyword evidence="3" id="KW-0472">Membrane</keyword>
<reference evidence="4" key="1">
    <citation type="journal article" date="2020" name="Stud. Mycol.">
        <title>101 Dothideomycetes genomes: a test case for predicting lifestyles and emergence of pathogens.</title>
        <authorList>
            <person name="Haridas S."/>
            <person name="Albert R."/>
            <person name="Binder M."/>
            <person name="Bloem J."/>
            <person name="Labutti K."/>
            <person name="Salamov A."/>
            <person name="Andreopoulos B."/>
            <person name="Baker S."/>
            <person name="Barry K."/>
            <person name="Bills G."/>
            <person name="Bluhm B."/>
            <person name="Cannon C."/>
            <person name="Castanera R."/>
            <person name="Culley D."/>
            <person name="Daum C."/>
            <person name="Ezra D."/>
            <person name="Gonzalez J."/>
            <person name="Henrissat B."/>
            <person name="Kuo A."/>
            <person name="Liang C."/>
            <person name="Lipzen A."/>
            <person name="Lutzoni F."/>
            <person name="Magnuson J."/>
            <person name="Mondo S."/>
            <person name="Nolan M."/>
            <person name="Ohm R."/>
            <person name="Pangilinan J."/>
            <person name="Park H.-J."/>
            <person name="Ramirez L."/>
            <person name="Alfaro M."/>
            <person name="Sun H."/>
            <person name="Tritt A."/>
            <person name="Yoshinaga Y."/>
            <person name="Zwiers L.-H."/>
            <person name="Turgeon B."/>
            <person name="Goodwin S."/>
            <person name="Spatafora J."/>
            <person name="Crous P."/>
            <person name="Grigoriev I."/>
        </authorList>
    </citation>
    <scope>NUCLEOTIDE SEQUENCE</scope>
    <source>
        <strain evidence="4">CBS 133067</strain>
    </source>
</reference>
<comment type="pathway">
    <text evidence="1">Mycotoxin biosynthesis.</text>
</comment>
<name>A0A9P4IE29_9PEZI</name>
<dbReference type="AlphaFoldDB" id="A0A9P4IE29"/>
<dbReference type="OrthoDB" id="3687641at2759"/>
<organism evidence="4 5">
    <name type="scientific">Rhizodiscina lignyota</name>
    <dbReference type="NCBI Taxonomy" id="1504668"/>
    <lineage>
        <taxon>Eukaryota</taxon>
        <taxon>Fungi</taxon>
        <taxon>Dikarya</taxon>
        <taxon>Ascomycota</taxon>
        <taxon>Pezizomycotina</taxon>
        <taxon>Dothideomycetes</taxon>
        <taxon>Pleosporomycetidae</taxon>
        <taxon>Aulographales</taxon>
        <taxon>Rhizodiscinaceae</taxon>
        <taxon>Rhizodiscina</taxon>
    </lineage>
</organism>
<comment type="caution">
    <text evidence="4">The sequence shown here is derived from an EMBL/GenBank/DDBJ whole genome shotgun (WGS) entry which is preliminary data.</text>
</comment>
<evidence type="ECO:0000256" key="3">
    <source>
        <dbReference type="SAM" id="Phobius"/>
    </source>
</evidence>
<dbReference type="Proteomes" id="UP000799772">
    <property type="component" value="Unassembled WGS sequence"/>
</dbReference>
<comment type="similarity">
    <text evidence="2">Belongs to the ustYa family.</text>
</comment>
<dbReference type="EMBL" id="ML978126">
    <property type="protein sequence ID" value="KAF2099164.1"/>
    <property type="molecule type" value="Genomic_DNA"/>
</dbReference>
<dbReference type="GO" id="GO:0043386">
    <property type="term" value="P:mycotoxin biosynthetic process"/>
    <property type="evidence" value="ECO:0007669"/>
    <property type="project" value="InterPro"/>
</dbReference>
<sequence>MDYHRLLAEEGQEGSSSGDEKAYIRPRSRWPARSTIALLILSATTLLSTLALLWITMLSPSQPAASSCALGDEIVHSKYGRNEDRMSLDHGYDYVWEEVLTPGWGGVKLVPEGQTKEVVGGISMMHQLHCLGSLRKALQESRDGKDIGLDHHDNIHWPHCMDYLFETLLCYADGTIETSPTGDLINGEQDVRTCRDPNKLFKLLEQNALPVEQDHGHGHGHGH</sequence>
<dbReference type="PANTHER" id="PTHR33365:SF4">
    <property type="entry name" value="CYCLOCHLOROTINE BIOSYNTHESIS PROTEIN O"/>
    <property type="match status" value="1"/>
</dbReference>
<evidence type="ECO:0000313" key="5">
    <source>
        <dbReference type="Proteomes" id="UP000799772"/>
    </source>
</evidence>
<protein>
    <recommendedName>
        <fullName evidence="6">Oxidase ustYa</fullName>
    </recommendedName>
</protein>
<keyword evidence="3" id="KW-1133">Transmembrane helix</keyword>